<dbReference type="SUPFAM" id="SSF56935">
    <property type="entry name" value="Porins"/>
    <property type="match status" value="1"/>
</dbReference>
<evidence type="ECO:0000256" key="4">
    <source>
        <dbReference type="ARBA" id="ARBA00022692"/>
    </source>
</evidence>
<feature type="chain" id="PRO_5020307462" description="TonB-dependent receptor plug domain-containing protein" evidence="9">
    <location>
        <begin position="23"/>
        <end position="864"/>
    </location>
</feature>
<dbReference type="AlphaFoldDB" id="A0A4D7K5E1"/>
<keyword evidence="12" id="KW-1185">Reference proteome</keyword>
<dbReference type="SUPFAM" id="SSF49464">
    <property type="entry name" value="Carboxypeptidase regulatory domain-like"/>
    <property type="match status" value="1"/>
</dbReference>
<dbReference type="OrthoDB" id="9761152at2"/>
<dbReference type="PANTHER" id="PTHR30069:SF29">
    <property type="entry name" value="HEMOGLOBIN AND HEMOGLOBIN-HAPTOGLOBIN-BINDING PROTEIN 1-RELATED"/>
    <property type="match status" value="1"/>
</dbReference>
<accession>A0A4D7K5E1</accession>
<name>A0A4D7K5E1_9BACT</name>
<feature type="domain" description="TonB-dependent receptor plug" evidence="10">
    <location>
        <begin position="123"/>
        <end position="231"/>
    </location>
</feature>
<dbReference type="Proteomes" id="UP000298616">
    <property type="component" value="Chromosome"/>
</dbReference>
<keyword evidence="7 8" id="KW-0998">Cell outer membrane</keyword>
<comment type="similarity">
    <text evidence="8">Belongs to the TonB-dependent receptor family.</text>
</comment>
<organism evidence="11 12">
    <name type="scientific">Mangrovivirga cuniculi</name>
    <dbReference type="NCBI Taxonomy" id="2715131"/>
    <lineage>
        <taxon>Bacteria</taxon>
        <taxon>Pseudomonadati</taxon>
        <taxon>Bacteroidota</taxon>
        <taxon>Cytophagia</taxon>
        <taxon>Cytophagales</taxon>
        <taxon>Mangrovivirgaceae</taxon>
        <taxon>Mangrovivirga</taxon>
    </lineage>
</organism>
<evidence type="ECO:0000313" key="12">
    <source>
        <dbReference type="Proteomes" id="UP000298616"/>
    </source>
</evidence>
<dbReference type="Gene3D" id="2.60.40.1120">
    <property type="entry name" value="Carboxypeptidase-like, regulatory domain"/>
    <property type="match status" value="1"/>
</dbReference>
<evidence type="ECO:0000313" key="11">
    <source>
        <dbReference type="EMBL" id="QCK16044.1"/>
    </source>
</evidence>
<evidence type="ECO:0000259" key="10">
    <source>
        <dbReference type="Pfam" id="PF07715"/>
    </source>
</evidence>
<dbReference type="Gene3D" id="2.170.130.10">
    <property type="entry name" value="TonB-dependent receptor, plug domain"/>
    <property type="match status" value="1"/>
</dbReference>
<sequence>MRKMLRIFILILGMLVTTQISAQESAVVSGKVIDAESNEPLIGVSVVIKNSTKGVITDLNGEFNISGLSTGKTTIVLSYIGYGNKEIPANLKAGNNSLGTIELAQDVTTLGEVEVFADVVVDRKTPVAASTIKAITIDEQLGAMALPELLNSTPGVYATKGSGAYGDARVNIRGFEQTEVLFMINGVPLNDMENGRLYWSNFAGLSEITRNMQVQRGLGASKLGLNSVGGTINIVTKPSEEEAGGQIDLRMNSATWNNRYGLTLHSGKLEGGWAFTFQGARTTGDGYKKGAYTDAWSYFFNAQKTINKDHTLMFTIFGAPANYGRAWNTSTAEYELRDDYWFNPSVGYYKGGLYNSSQGYSHKPQATVNWFWDINDKMSLSTSAYVSLARAYGTSIRRSSDAPSVPRDNDGYIDFALIDERNRENEQTVDNVYGTSNSITGAQSLYYLEGRHNNHNWIGAISNLNWDVSDAGNLVLGIDVRTYKALHYASVEDLLGGEFFVDSFNGTDNNILNPNNAARIGDKVNYNYDGHVKWGAAFGQYEHDFGKLNAFVSVNVSRSQMFRYGNFWSGSSSNINNSFGKSDVRVFNNYNAKAGLNYNIDGKQNIFVNGGYITRAPFLRNAFRDARYANDYLEGLTNEKIQAAELGYSYRTSRLSANVNAYWIRWNDKAFTYSVFDQETSTRTFFAVTGQAQQHMGVEMDVRFELFQGLEVTGMASVGDYQYLNDVNTVLTDEEGNSDEVNMLIGGLPVGNSAQTTGYLGLHYKGIKDFYIGTRINYFGNLYEEYDPTVAIGNENVEVRQLDDYKIIDLYAGYYFNINGFRARVSGNIHNLLDELYIRRSDQRFNGEDYGFGITYNAGLNIYF</sequence>
<evidence type="ECO:0000256" key="1">
    <source>
        <dbReference type="ARBA" id="ARBA00004571"/>
    </source>
</evidence>
<protein>
    <recommendedName>
        <fullName evidence="10">TonB-dependent receptor plug domain-containing protein</fullName>
    </recommendedName>
</protein>
<comment type="subcellular location">
    <subcellularLocation>
        <location evidence="1 8">Cell outer membrane</location>
        <topology evidence="1 8">Multi-pass membrane protein</topology>
    </subcellularLocation>
</comment>
<evidence type="ECO:0000256" key="5">
    <source>
        <dbReference type="ARBA" id="ARBA00022729"/>
    </source>
</evidence>
<evidence type="ECO:0000256" key="3">
    <source>
        <dbReference type="ARBA" id="ARBA00022452"/>
    </source>
</evidence>
<evidence type="ECO:0000256" key="7">
    <source>
        <dbReference type="ARBA" id="ARBA00023237"/>
    </source>
</evidence>
<reference evidence="11 12" key="1">
    <citation type="submission" date="2018-04" db="EMBL/GenBank/DDBJ databases">
        <title>Complete genome uncultured novel isolate.</title>
        <authorList>
            <person name="Merlino G."/>
        </authorList>
    </citation>
    <scope>NUCLEOTIDE SEQUENCE [LARGE SCALE GENOMIC DNA]</scope>
    <source>
        <strain evidence="12">R1DC9</strain>
    </source>
</reference>
<dbReference type="PROSITE" id="PS52016">
    <property type="entry name" value="TONB_DEPENDENT_REC_3"/>
    <property type="match status" value="1"/>
</dbReference>
<evidence type="ECO:0000256" key="8">
    <source>
        <dbReference type="PROSITE-ProRule" id="PRU01360"/>
    </source>
</evidence>
<dbReference type="InterPro" id="IPR036942">
    <property type="entry name" value="Beta-barrel_TonB_sf"/>
</dbReference>
<evidence type="ECO:0000256" key="2">
    <source>
        <dbReference type="ARBA" id="ARBA00022448"/>
    </source>
</evidence>
<keyword evidence="6 8" id="KW-0472">Membrane</keyword>
<dbReference type="Pfam" id="PF13715">
    <property type="entry name" value="CarbopepD_reg_2"/>
    <property type="match status" value="1"/>
</dbReference>
<keyword evidence="4 8" id="KW-0812">Transmembrane</keyword>
<proteinExistence type="inferred from homology"/>
<evidence type="ECO:0000256" key="9">
    <source>
        <dbReference type="SAM" id="SignalP"/>
    </source>
</evidence>
<dbReference type="KEGG" id="fpf:DCC35_15500"/>
<keyword evidence="3 8" id="KW-1134">Transmembrane beta strand</keyword>
<dbReference type="RefSeq" id="WP_137091643.1">
    <property type="nucleotide sequence ID" value="NZ_CP028923.1"/>
</dbReference>
<evidence type="ECO:0000256" key="6">
    <source>
        <dbReference type="ARBA" id="ARBA00023136"/>
    </source>
</evidence>
<feature type="signal peptide" evidence="9">
    <location>
        <begin position="1"/>
        <end position="22"/>
    </location>
</feature>
<keyword evidence="2 8" id="KW-0813">Transport</keyword>
<dbReference type="InterPro" id="IPR008969">
    <property type="entry name" value="CarboxyPept-like_regulatory"/>
</dbReference>
<gene>
    <name evidence="11" type="ORF">DCC35_15500</name>
</gene>
<dbReference type="InterPro" id="IPR039426">
    <property type="entry name" value="TonB-dep_rcpt-like"/>
</dbReference>
<dbReference type="Pfam" id="PF07715">
    <property type="entry name" value="Plug"/>
    <property type="match status" value="1"/>
</dbReference>
<dbReference type="PANTHER" id="PTHR30069">
    <property type="entry name" value="TONB-DEPENDENT OUTER MEMBRANE RECEPTOR"/>
    <property type="match status" value="1"/>
</dbReference>
<dbReference type="InterPro" id="IPR037066">
    <property type="entry name" value="Plug_dom_sf"/>
</dbReference>
<dbReference type="EMBL" id="CP028923">
    <property type="protein sequence ID" value="QCK16044.1"/>
    <property type="molecule type" value="Genomic_DNA"/>
</dbReference>
<dbReference type="GO" id="GO:0009279">
    <property type="term" value="C:cell outer membrane"/>
    <property type="evidence" value="ECO:0007669"/>
    <property type="project" value="UniProtKB-SubCell"/>
</dbReference>
<dbReference type="InterPro" id="IPR012910">
    <property type="entry name" value="Plug_dom"/>
</dbReference>
<dbReference type="Gene3D" id="2.40.170.20">
    <property type="entry name" value="TonB-dependent receptor, beta-barrel domain"/>
    <property type="match status" value="1"/>
</dbReference>
<dbReference type="GO" id="GO:0044718">
    <property type="term" value="P:siderophore transmembrane transport"/>
    <property type="evidence" value="ECO:0007669"/>
    <property type="project" value="TreeGrafter"/>
</dbReference>
<keyword evidence="5 9" id="KW-0732">Signal</keyword>
<dbReference type="GO" id="GO:0015344">
    <property type="term" value="F:siderophore uptake transmembrane transporter activity"/>
    <property type="evidence" value="ECO:0007669"/>
    <property type="project" value="TreeGrafter"/>
</dbReference>